<evidence type="ECO:0000256" key="2">
    <source>
        <dbReference type="ARBA" id="ARBA00008420"/>
    </source>
</evidence>
<dbReference type="Proteomes" id="UP001549321">
    <property type="component" value="Unassembled WGS sequence"/>
</dbReference>
<organism evidence="10 11">
    <name type="scientific">Kaistia defluvii</name>
    <dbReference type="NCBI Taxonomy" id="410841"/>
    <lineage>
        <taxon>Bacteria</taxon>
        <taxon>Pseudomonadati</taxon>
        <taxon>Pseudomonadota</taxon>
        <taxon>Alphaproteobacteria</taxon>
        <taxon>Hyphomicrobiales</taxon>
        <taxon>Kaistiaceae</taxon>
        <taxon>Kaistia</taxon>
    </lineage>
</organism>
<dbReference type="RefSeq" id="WP_354550902.1">
    <property type="nucleotide sequence ID" value="NZ_JBEPSM010000001.1"/>
</dbReference>
<dbReference type="InterPro" id="IPR006001">
    <property type="entry name" value="Therm_gnt_kin"/>
</dbReference>
<comment type="pathway">
    <text evidence="1">Carbohydrate acid metabolism.</text>
</comment>
<evidence type="ECO:0000256" key="7">
    <source>
        <dbReference type="ARBA" id="ARBA00022840"/>
    </source>
</evidence>
<evidence type="ECO:0000256" key="1">
    <source>
        <dbReference type="ARBA" id="ARBA00004761"/>
    </source>
</evidence>
<sequence length="187" mass="19413">MVTTQSEHGAAARLAIIVMGVSGSGKSSIGEGLAEALGIDFVDGDGLHSPANVAKMASGTPLVDDDRWPWLDKIGATLGDRAAHPAGIVVACSALKKIYRDRIRAAAGQPIRFVFLDAPQSLVKDRLGARKGHFMPPSLLDSQYATLERPGADEPDVLAVAVDVSIAEIVRRAAAELAGGAAVKPLN</sequence>
<evidence type="ECO:0000256" key="4">
    <source>
        <dbReference type="ARBA" id="ARBA00022679"/>
    </source>
</evidence>
<evidence type="ECO:0000256" key="6">
    <source>
        <dbReference type="ARBA" id="ARBA00022777"/>
    </source>
</evidence>
<dbReference type="GO" id="GO:0046316">
    <property type="term" value="F:gluconokinase activity"/>
    <property type="evidence" value="ECO:0007669"/>
    <property type="project" value="UniProtKB-EC"/>
</dbReference>
<dbReference type="NCBIfam" id="TIGR01313">
    <property type="entry name" value="therm_gnt_kin"/>
    <property type="match status" value="1"/>
</dbReference>
<keyword evidence="4 9" id="KW-0808">Transferase</keyword>
<dbReference type="Pfam" id="PF13671">
    <property type="entry name" value="AAA_33"/>
    <property type="match status" value="1"/>
</dbReference>
<dbReference type="Gene3D" id="3.40.50.300">
    <property type="entry name" value="P-loop containing nucleotide triphosphate hydrolases"/>
    <property type="match status" value="1"/>
</dbReference>
<keyword evidence="5 9" id="KW-0547">Nucleotide-binding</keyword>
<proteinExistence type="inferred from homology"/>
<keyword evidence="11" id="KW-1185">Reference proteome</keyword>
<dbReference type="SUPFAM" id="SSF52540">
    <property type="entry name" value="P-loop containing nucleoside triphosphate hydrolases"/>
    <property type="match status" value="1"/>
</dbReference>
<dbReference type="PANTHER" id="PTHR43442">
    <property type="entry name" value="GLUCONOKINASE-RELATED"/>
    <property type="match status" value="1"/>
</dbReference>
<evidence type="ECO:0000256" key="8">
    <source>
        <dbReference type="ARBA" id="ARBA00048090"/>
    </source>
</evidence>
<keyword evidence="6 9" id="KW-0418">Kinase</keyword>
<evidence type="ECO:0000313" key="11">
    <source>
        <dbReference type="Proteomes" id="UP001549321"/>
    </source>
</evidence>
<evidence type="ECO:0000256" key="9">
    <source>
        <dbReference type="RuleBase" id="RU363066"/>
    </source>
</evidence>
<dbReference type="EC" id="2.7.1.12" evidence="3 9"/>
<protein>
    <recommendedName>
        <fullName evidence="3 9">Gluconokinase</fullName>
        <ecNumber evidence="3 9">2.7.1.12</ecNumber>
    </recommendedName>
</protein>
<keyword evidence="7 9" id="KW-0067">ATP-binding</keyword>
<name>A0ABV2QYZ3_9HYPH</name>
<dbReference type="PANTHER" id="PTHR43442:SF3">
    <property type="entry name" value="GLUCONOKINASE-RELATED"/>
    <property type="match status" value="1"/>
</dbReference>
<evidence type="ECO:0000256" key="3">
    <source>
        <dbReference type="ARBA" id="ARBA00012054"/>
    </source>
</evidence>
<accession>A0ABV2QYZ3</accession>
<dbReference type="InterPro" id="IPR027417">
    <property type="entry name" value="P-loop_NTPase"/>
</dbReference>
<dbReference type="CDD" id="cd02021">
    <property type="entry name" value="GntK"/>
    <property type="match status" value="1"/>
</dbReference>
<evidence type="ECO:0000256" key="5">
    <source>
        <dbReference type="ARBA" id="ARBA00022741"/>
    </source>
</evidence>
<reference evidence="10 11" key="1">
    <citation type="submission" date="2024-06" db="EMBL/GenBank/DDBJ databases">
        <title>Sorghum-associated microbial communities from plants grown in Nebraska, USA.</title>
        <authorList>
            <person name="Schachtman D."/>
        </authorList>
    </citation>
    <scope>NUCLEOTIDE SEQUENCE [LARGE SCALE GENOMIC DNA]</scope>
    <source>
        <strain evidence="10 11">3207</strain>
    </source>
</reference>
<comment type="caution">
    <text evidence="10">The sequence shown here is derived from an EMBL/GenBank/DDBJ whole genome shotgun (WGS) entry which is preliminary data.</text>
</comment>
<dbReference type="EMBL" id="JBEPSM010000001">
    <property type="protein sequence ID" value="MET4634237.1"/>
    <property type="molecule type" value="Genomic_DNA"/>
</dbReference>
<comment type="similarity">
    <text evidence="2 9">Belongs to the gluconokinase GntK/GntV family.</text>
</comment>
<gene>
    <name evidence="10" type="ORF">ABIE08_002150</name>
</gene>
<comment type="catalytic activity">
    <reaction evidence="8 9">
        <text>D-gluconate + ATP = 6-phospho-D-gluconate + ADP + H(+)</text>
        <dbReference type="Rhea" id="RHEA:19433"/>
        <dbReference type="ChEBI" id="CHEBI:15378"/>
        <dbReference type="ChEBI" id="CHEBI:18391"/>
        <dbReference type="ChEBI" id="CHEBI:30616"/>
        <dbReference type="ChEBI" id="CHEBI:58759"/>
        <dbReference type="ChEBI" id="CHEBI:456216"/>
        <dbReference type="EC" id="2.7.1.12"/>
    </reaction>
</comment>
<evidence type="ECO:0000313" key="10">
    <source>
        <dbReference type="EMBL" id="MET4634237.1"/>
    </source>
</evidence>